<dbReference type="EMBL" id="WTPW01000688">
    <property type="protein sequence ID" value="KAF0488342.1"/>
    <property type="molecule type" value="Genomic_DNA"/>
</dbReference>
<accession>A0A8H4AF94</accession>
<comment type="caution">
    <text evidence="1">The sequence shown here is derived from an EMBL/GenBank/DDBJ whole genome shotgun (WGS) entry which is preliminary data.</text>
</comment>
<gene>
    <name evidence="1" type="ORF">F8M41_022311</name>
</gene>
<reference evidence="1 2" key="1">
    <citation type="journal article" date="2019" name="Environ. Microbiol.">
        <title>At the nexus of three kingdoms: the genome of the mycorrhizal fungus Gigaspora margarita provides insights into plant, endobacterial and fungal interactions.</title>
        <authorList>
            <person name="Venice F."/>
            <person name="Ghignone S."/>
            <person name="Salvioli di Fossalunga A."/>
            <person name="Amselem J."/>
            <person name="Novero M."/>
            <person name="Xianan X."/>
            <person name="Sedzielewska Toro K."/>
            <person name="Morin E."/>
            <person name="Lipzen A."/>
            <person name="Grigoriev I.V."/>
            <person name="Henrissat B."/>
            <person name="Martin F.M."/>
            <person name="Bonfante P."/>
        </authorList>
    </citation>
    <scope>NUCLEOTIDE SEQUENCE [LARGE SCALE GENOMIC DNA]</scope>
    <source>
        <strain evidence="1 2">BEG34</strain>
    </source>
</reference>
<sequence>MDQTKEIRMKKAPDSTERTEFRYRQRSVDIGEEYGINVERDKRKRFSYRQKSANIGNTEITKMMNIVIKA</sequence>
<evidence type="ECO:0000313" key="2">
    <source>
        <dbReference type="Proteomes" id="UP000439903"/>
    </source>
</evidence>
<name>A0A8H4AF94_GIGMA</name>
<evidence type="ECO:0000313" key="1">
    <source>
        <dbReference type="EMBL" id="KAF0488342.1"/>
    </source>
</evidence>
<proteinExistence type="predicted"/>
<dbReference type="Proteomes" id="UP000439903">
    <property type="component" value="Unassembled WGS sequence"/>
</dbReference>
<protein>
    <submittedName>
        <fullName evidence="1">Uncharacterized protein</fullName>
    </submittedName>
</protein>
<keyword evidence="2" id="KW-1185">Reference proteome</keyword>
<organism evidence="1 2">
    <name type="scientific">Gigaspora margarita</name>
    <dbReference type="NCBI Taxonomy" id="4874"/>
    <lineage>
        <taxon>Eukaryota</taxon>
        <taxon>Fungi</taxon>
        <taxon>Fungi incertae sedis</taxon>
        <taxon>Mucoromycota</taxon>
        <taxon>Glomeromycotina</taxon>
        <taxon>Glomeromycetes</taxon>
        <taxon>Diversisporales</taxon>
        <taxon>Gigasporaceae</taxon>
        <taxon>Gigaspora</taxon>
    </lineage>
</organism>
<dbReference type="AlphaFoldDB" id="A0A8H4AF94"/>